<reference evidence="3 4" key="1">
    <citation type="submission" date="2019-06" db="EMBL/GenBank/DDBJ databases">
        <title>Sequencing the genomes of 1000 actinobacteria strains.</title>
        <authorList>
            <person name="Klenk H.-P."/>
        </authorList>
    </citation>
    <scope>NUCLEOTIDE SEQUENCE [LARGE SCALE GENOMIC DNA]</scope>
    <source>
        <strain evidence="3 4">DSM 12362</strain>
    </source>
</reference>
<feature type="transmembrane region" description="Helical" evidence="1">
    <location>
        <begin position="209"/>
        <end position="228"/>
    </location>
</feature>
<comment type="caution">
    <text evidence="3">The sequence shown here is derived from an EMBL/GenBank/DDBJ whole genome shotgun (WGS) entry which is preliminary data.</text>
</comment>
<dbReference type="Proteomes" id="UP000315133">
    <property type="component" value="Unassembled WGS sequence"/>
</dbReference>
<keyword evidence="1" id="KW-1133">Transmembrane helix</keyword>
<name>A0A543KM81_9MICO</name>
<keyword evidence="1" id="KW-0812">Transmembrane</keyword>
<feature type="transmembrane region" description="Helical" evidence="1">
    <location>
        <begin position="315"/>
        <end position="338"/>
    </location>
</feature>
<sequence length="388" mass="40555">MPSAAALPRARDRVVGVDLARMLALLGMFAAHLVPASPDGETVEPLFQVVAGRSSALFAVLAGVGIALVTRDASTDPRTARARLAVRAGVIAVLGLVLGSFDSGVAVILTCYGVLFLCALPVLTWRASSLAVLAAGWALVSPVVSLLLRREIVAPPKIVPNLLSLAEPGTLVTELLLTGYYPVLTWATYLFAGMAVGRLDLRRRLVGPGLVVVGALLALLALVVSNLVTSSASVRAVLLQHPRRPVDGWDELVVQMQSGFFGIHPTGTAWWLGVWAPHSGSVVDLVHTTGTALLVLGLALWLVGSTPSVPWRVIAGAGSMTLTLYSTHVLVLATALGVHGTMPFVIHSLFALVVGAMFAAVPVKGPLEQLVSYATRLVPAVGSARTRR</sequence>
<evidence type="ECO:0000313" key="3">
    <source>
        <dbReference type="EMBL" id="TQM96188.1"/>
    </source>
</evidence>
<feature type="transmembrane region" description="Helical" evidence="1">
    <location>
        <begin position="105"/>
        <end position="123"/>
    </location>
</feature>
<evidence type="ECO:0000313" key="4">
    <source>
        <dbReference type="Proteomes" id="UP000315133"/>
    </source>
</evidence>
<dbReference type="RefSeq" id="WP_141817843.1">
    <property type="nucleotide sequence ID" value="NZ_BAAAIL010000003.1"/>
</dbReference>
<feature type="transmembrane region" description="Helical" evidence="1">
    <location>
        <begin position="344"/>
        <end position="363"/>
    </location>
</feature>
<feature type="transmembrane region" description="Helical" evidence="1">
    <location>
        <begin position="130"/>
        <end position="148"/>
    </location>
</feature>
<organism evidence="3 4">
    <name type="scientific">Ornithinimicrobium humiphilum</name>
    <dbReference type="NCBI Taxonomy" id="125288"/>
    <lineage>
        <taxon>Bacteria</taxon>
        <taxon>Bacillati</taxon>
        <taxon>Actinomycetota</taxon>
        <taxon>Actinomycetes</taxon>
        <taxon>Micrococcales</taxon>
        <taxon>Ornithinimicrobiaceae</taxon>
        <taxon>Ornithinimicrobium</taxon>
    </lineage>
</organism>
<dbReference type="PANTHER" id="PTHR30590">
    <property type="entry name" value="INNER MEMBRANE PROTEIN"/>
    <property type="match status" value="1"/>
</dbReference>
<protein>
    <submittedName>
        <fullName evidence="3">Putative membrane protein YeiB</fullName>
    </submittedName>
</protein>
<dbReference type="AlphaFoldDB" id="A0A543KM81"/>
<dbReference type="OrthoDB" id="4966979at2"/>
<keyword evidence="4" id="KW-1185">Reference proteome</keyword>
<dbReference type="InterPro" id="IPR012429">
    <property type="entry name" value="HGSNAT_cat"/>
</dbReference>
<accession>A0A543KM81</accession>
<evidence type="ECO:0000256" key="1">
    <source>
        <dbReference type="SAM" id="Phobius"/>
    </source>
</evidence>
<evidence type="ECO:0000259" key="2">
    <source>
        <dbReference type="Pfam" id="PF07786"/>
    </source>
</evidence>
<dbReference type="EMBL" id="VFPU01000001">
    <property type="protein sequence ID" value="TQM96188.1"/>
    <property type="molecule type" value="Genomic_DNA"/>
</dbReference>
<keyword evidence="1" id="KW-0472">Membrane</keyword>
<feature type="transmembrane region" description="Helical" evidence="1">
    <location>
        <begin position="179"/>
        <end position="197"/>
    </location>
</feature>
<dbReference type="Pfam" id="PF07786">
    <property type="entry name" value="HGSNAT_cat"/>
    <property type="match status" value="1"/>
</dbReference>
<feature type="transmembrane region" description="Helical" evidence="1">
    <location>
        <begin position="82"/>
        <end position="99"/>
    </location>
</feature>
<feature type="domain" description="Heparan-alpha-glucosaminide N-acetyltransferase catalytic" evidence="2">
    <location>
        <begin position="13"/>
        <end position="203"/>
    </location>
</feature>
<proteinExistence type="predicted"/>
<dbReference type="InterPro" id="IPR052529">
    <property type="entry name" value="Bact_Transport_Assoc"/>
</dbReference>
<dbReference type="PANTHER" id="PTHR30590:SF2">
    <property type="entry name" value="INNER MEMBRANE PROTEIN"/>
    <property type="match status" value="1"/>
</dbReference>
<gene>
    <name evidence="3" type="ORF">FB476_1052</name>
</gene>
<feature type="transmembrane region" description="Helical" evidence="1">
    <location>
        <begin position="46"/>
        <end position="70"/>
    </location>
</feature>
<feature type="transmembrane region" description="Helical" evidence="1">
    <location>
        <begin position="285"/>
        <end position="303"/>
    </location>
</feature>